<evidence type="ECO:0000313" key="2">
    <source>
        <dbReference type="Proteomes" id="UP000177659"/>
    </source>
</evidence>
<reference evidence="1 2" key="1">
    <citation type="journal article" date="2016" name="Nat. Commun.">
        <title>Thousands of microbial genomes shed light on interconnected biogeochemical processes in an aquifer system.</title>
        <authorList>
            <person name="Anantharaman K."/>
            <person name="Brown C.T."/>
            <person name="Hug L.A."/>
            <person name="Sharon I."/>
            <person name="Castelle C.J."/>
            <person name="Probst A.J."/>
            <person name="Thomas B.C."/>
            <person name="Singh A."/>
            <person name="Wilkins M.J."/>
            <person name="Karaoz U."/>
            <person name="Brodie E.L."/>
            <person name="Williams K.H."/>
            <person name="Hubbard S.S."/>
            <person name="Banfield J.F."/>
        </authorList>
    </citation>
    <scope>NUCLEOTIDE SEQUENCE [LARGE SCALE GENOMIC DNA]</scope>
</reference>
<dbReference type="Proteomes" id="UP000177659">
    <property type="component" value="Unassembled WGS sequence"/>
</dbReference>
<name>A0A1F6D1G8_9BACT</name>
<comment type="caution">
    <text evidence="1">The sequence shown here is derived from an EMBL/GenBank/DDBJ whole genome shotgun (WGS) entry which is preliminary data.</text>
</comment>
<proteinExistence type="predicted"/>
<accession>A0A1F6D1G8</accession>
<protein>
    <submittedName>
        <fullName evidence="1">Uncharacterized protein</fullName>
    </submittedName>
</protein>
<evidence type="ECO:0000313" key="1">
    <source>
        <dbReference type="EMBL" id="OGG55141.1"/>
    </source>
</evidence>
<gene>
    <name evidence="1" type="ORF">A3D62_00875</name>
</gene>
<sequence>MVFAWLSPIHPEQAEDVMTEFVSGLPFAPAPERTLDEALKSLEANVKGFDKPMTAGSIALTKRIANEREAPVPERYRTDKAGQFVLFDNLAA</sequence>
<dbReference type="EMBL" id="MFLC01000015">
    <property type="protein sequence ID" value="OGG55141.1"/>
    <property type="molecule type" value="Genomic_DNA"/>
</dbReference>
<organism evidence="1 2">
    <name type="scientific">Candidatus Kaiserbacteria bacterium RIFCSPHIGHO2_02_FULL_49_11</name>
    <dbReference type="NCBI Taxonomy" id="1798489"/>
    <lineage>
        <taxon>Bacteria</taxon>
        <taxon>Candidatus Kaiseribacteriota</taxon>
    </lineage>
</organism>
<dbReference type="AlphaFoldDB" id="A0A1F6D1G8"/>